<proteinExistence type="predicted"/>
<dbReference type="EMBL" id="JANBPG010000062">
    <property type="protein sequence ID" value="KAJ1900749.1"/>
    <property type="molecule type" value="Genomic_DNA"/>
</dbReference>
<protein>
    <submittedName>
        <fullName evidence="1">RNA polymerase II transcription factor B subunit 1</fullName>
    </submittedName>
</protein>
<reference evidence="1" key="1">
    <citation type="submission" date="2022-07" db="EMBL/GenBank/DDBJ databases">
        <title>Phylogenomic reconstructions and comparative analyses of Kickxellomycotina fungi.</title>
        <authorList>
            <person name="Reynolds N.K."/>
            <person name="Stajich J.E."/>
            <person name="Barry K."/>
            <person name="Grigoriev I.V."/>
            <person name="Crous P."/>
            <person name="Smith M.E."/>
        </authorList>
    </citation>
    <scope>NUCLEOTIDE SEQUENCE</scope>
    <source>
        <strain evidence="1">Benny 63K</strain>
    </source>
</reference>
<gene>
    <name evidence="1" type="primary">TFB1</name>
    <name evidence="1" type="ORF">LPJ66_001261</name>
</gene>
<organism evidence="1 2">
    <name type="scientific">Kickxella alabastrina</name>
    <dbReference type="NCBI Taxonomy" id="61397"/>
    <lineage>
        <taxon>Eukaryota</taxon>
        <taxon>Fungi</taxon>
        <taxon>Fungi incertae sedis</taxon>
        <taxon>Zoopagomycota</taxon>
        <taxon>Kickxellomycotina</taxon>
        <taxon>Kickxellomycetes</taxon>
        <taxon>Kickxellales</taxon>
        <taxon>Kickxellaceae</taxon>
        <taxon>Kickxella</taxon>
    </lineage>
</organism>
<dbReference type="Proteomes" id="UP001150581">
    <property type="component" value="Unassembled WGS sequence"/>
</dbReference>
<name>A0ACC1ITP4_9FUNG</name>
<sequence>MLTLPGEIIKHSSETLCNKEEGTLYITNKRLAWCKAGSETPAAEVLHENFSSQQVSKAEAKKVMLRISAVSPGSAPDTAPNVTHTFTWKLADKNVAIADRDKYMAELAVITPKKQQIPGGGSATGTGAGAAAAAPGNQQGAAGSSSAASGAASAAGSAAPTGQSGSEYGKVKIGAVPASVEEIKLRQEALSKNSDLAKLHKTLVIAGLISEDEFWSTRKHILETQAIQSQLRKGESSTWLDLAPMTQASGDFKYTITPNVARRIFKEYPQVKRAYIDNVPHKVNEKLFWKKFVASQFFNRGRSADSAKGNRDDIFDKCMREEDSVFNNTARYDLDYLTKLLDLTRTEEDSVETGNAPDFTMRPAPMDNKLSLLRRFNHHSELVLQSVLNSKRKQTDNDHKAVDKTLEEATHLEDLETPHPEKKIKLSIQDRTRYFTSLSKGASDSKQSQGSHDLDHTDPGSTRAPLHVSFNISRPLDNCGDTQKTMDIISHSAHIVALQKRPNRIQELRIPDDINLAVAECHGAGTEMLRHLWSLIRLPPTPERQKRAEKIVAAFDGVHARIRDTIARANTADSKNAKLGPIVEKMLQPIAHSLNVGKSTFENRPRAKAAA</sequence>
<accession>A0ACC1ITP4</accession>
<comment type="caution">
    <text evidence="1">The sequence shown here is derived from an EMBL/GenBank/DDBJ whole genome shotgun (WGS) entry which is preliminary data.</text>
</comment>
<keyword evidence="2" id="KW-1185">Reference proteome</keyword>
<evidence type="ECO:0000313" key="2">
    <source>
        <dbReference type="Proteomes" id="UP001150581"/>
    </source>
</evidence>
<evidence type="ECO:0000313" key="1">
    <source>
        <dbReference type="EMBL" id="KAJ1900749.1"/>
    </source>
</evidence>